<dbReference type="STRING" id="49547.MBCUR_04860"/>
<dbReference type="AlphaFoldDB" id="A0A166CF72"/>
<comment type="similarity">
    <text evidence="4 19">Belongs to the MtrE family.</text>
</comment>
<keyword evidence="21" id="KW-1185">Reference proteome</keyword>
<feature type="transmembrane region" description="Helical" evidence="19">
    <location>
        <begin position="134"/>
        <end position="153"/>
    </location>
</feature>
<keyword evidence="9 19" id="KW-0489">Methyltransferase</keyword>
<keyword evidence="13 19" id="KW-1133">Transmembrane helix</keyword>
<organism evidence="20 21">
    <name type="scientific">Methanobrevibacter curvatus</name>
    <dbReference type="NCBI Taxonomy" id="49547"/>
    <lineage>
        <taxon>Archaea</taxon>
        <taxon>Methanobacteriati</taxon>
        <taxon>Methanobacteriota</taxon>
        <taxon>Methanomada group</taxon>
        <taxon>Methanobacteria</taxon>
        <taxon>Methanobacteriales</taxon>
        <taxon>Methanobacteriaceae</taxon>
        <taxon>Methanobrevibacter</taxon>
    </lineage>
</organism>
<feature type="transmembrane region" description="Helical" evidence="19">
    <location>
        <begin position="61"/>
        <end position="78"/>
    </location>
</feature>
<comment type="subunit">
    <text evidence="5 19">The complex is composed of 8 subunits; MtrA, MtrB, MtrC, MtrD, MtrE, MtrF, MtrG and MtrH.</text>
</comment>
<keyword evidence="15 19" id="KW-0472">Membrane</keyword>
<keyword evidence="8 19" id="KW-0554">One-carbon metabolism</keyword>
<feature type="transmembrane region" description="Helical" evidence="19">
    <location>
        <begin position="85"/>
        <end position="103"/>
    </location>
</feature>
<evidence type="ECO:0000256" key="11">
    <source>
        <dbReference type="ARBA" id="ARBA00022692"/>
    </source>
</evidence>
<comment type="caution">
    <text evidence="19">Lacks conserved residue(s) required for the propagation of feature annotation.</text>
</comment>
<keyword evidence="7 19" id="KW-1003">Cell membrane</keyword>
<keyword evidence="14 19" id="KW-0484">Methanogenesis</keyword>
<reference evidence="20 21" key="1">
    <citation type="submission" date="2016-04" db="EMBL/GenBank/DDBJ databases">
        <title>Genome sequence of Methanobrevibacter curvatus DSM 11111.</title>
        <authorList>
            <person name="Poehlein A."/>
            <person name="Seedorf H."/>
            <person name="Daniel R."/>
        </authorList>
    </citation>
    <scope>NUCLEOTIDE SEQUENCE [LARGE SCALE GENOMIC DNA]</scope>
    <source>
        <strain evidence="20 21">DSM 11111</strain>
    </source>
</reference>
<evidence type="ECO:0000256" key="7">
    <source>
        <dbReference type="ARBA" id="ARBA00022475"/>
    </source>
</evidence>
<dbReference type="PATRIC" id="fig|49547.3.peg.509"/>
<gene>
    <name evidence="19" type="primary">mtrE</name>
    <name evidence="20" type="ORF">MBCUR_04860</name>
</gene>
<dbReference type="GO" id="GO:0005737">
    <property type="term" value="C:cytoplasm"/>
    <property type="evidence" value="ECO:0007669"/>
    <property type="project" value="InterPro"/>
</dbReference>
<dbReference type="InterPro" id="IPR005780">
    <property type="entry name" value="MeTrfase_E"/>
</dbReference>
<keyword evidence="11 19" id="KW-0812">Transmembrane</keyword>
<dbReference type="OrthoDB" id="82302at2157"/>
<comment type="caution">
    <text evidence="20">The sequence shown here is derived from an EMBL/GenBank/DDBJ whole genome shotgun (WGS) entry which is preliminary data.</text>
</comment>
<dbReference type="Pfam" id="PF04206">
    <property type="entry name" value="MtrE"/>
    <property type="match status" value="1"/>
</dbReference>
<evidence type="ECO:0000256" key="18">
    <source>
        <dbReference type="ARBA" id="ARBA00044970"/>
    </source>
</evidence>
<dbReference type="Proteomes" id="UP000077245">
    <property type="component" value="Unassembled WGS sequence"/>
</dbReference>
<dbReference type="RefSeq" id="WP_067089750.1">
    <property type="nucleotide sequence ID" value="NZ_LWMV01000094.1"/>
</dbReference>
<evidence type="ECO:0000256" key="13">
    <source>
        <dbReference type="ARBA" id="ARBA00022989"/>
    </source>
</evidence>
<evidence type="ECO:0000256" key="12">
    <source>
        <dbReference type="ARBA" id="ARBA00022967"/>
    </source>
</evidence>
<evidence type="ECO:0000256" key="8">
    <source>
        <dbReference type="ARBA" id="ARBA00022563"/>
    </source>
</evidence>
<evidence type="ECO:0000256" key="19">
    <source>
        <dbReference type="HAMAP-Rule" id="MF_01098"/>
    </source>
</evidence>
<dbReference type="GO" id="GO:0030269">
    <property type="term" value="F:tetrahydromethanopterin S-methyltransferase activity"/>
    <property type="evidence" value="ECO:0007669"/>
    <property type="project" value="UniProtKB-UniRule"/>
</dbReference>
<dbReference type="PIRSF" id="PIRSF016509">
    <property type="entry name" value="MtrE"/>
    <property type="match status" value="1"/>
</dbReference>
<dbReference type="HAMAP" id="MF_01098">
    <property type="entry name" value="MtrE"/>
    <property type="match status" value="1"/>
</dbReference>
<evidence type="ECO:0000256" key="14">
    <source>
        <dbReference type="ARBA" id="ARBA00022994"/>
    </source>
</evidence>
<sequence>MDPITLGVVALMGAAATIAGATEDIETDIGSESNPNSQVQLAPQMGHLHRFINKATSGEPVAYGVWAGVAGSVAYLFLHLFNLNPVIAIAAGASVAALVHTIYTVTSHLGRIVGQSQFGQPVYWDALTQALGPIAGHGFIANFSIVAVAYLITLPIEGLAHPFPLPLLAVMWGITLGAIGSSTGDVHYGTESEFQQYPFGGGIPVANHGDINIKSSVGIKNSIDVGNFCAKFGGPLTGICFGLLVFISFWITVIFGLYGGLVAGIIIVLILIILNNRIEVFARKTYGPYKE</sequence>
<evidence type="ECO:0000256" key="4">
    <source>
        <dbReference type="ARBA" id="ARBA00009612"/>
    </source>
</evidence>
<feature type="transmembrane region" description="Helical" evidence="19">
    <location>
        <begin position="165"/>
        <end position="184"/>
    </location>
</feature>
<dbReference type="GO" id="GO:0006730">
    <property type="term" value="P:one-carbon metabolic process"/>
    <property type="evidence" value="ECO:0007669"/>
    <property type="project" value="UniProtKB-UniRule"/>
</dbReference>
<name>A0A166CF72_9EURY</name>
<evidence type="ECO:0000256" key="16">
    <source>
        <dbReference type="ARBA" id="ARBA00029819"/>
    </source>
</evidence>
<dbReference type="GO" id="GO:0012506">
    <property type="term" value="C:vesicle membrane"/>
    <property type="evidence" value="ECO:0007669"/>
    <property type="project" value="InterPro"/>
</dbReference>
<evidence type="ECO:0000256" key="17">
    <source>
        <dbReference type="ARBA" id="ARBA00044880"/>
    </source>
</evidence>
<evidence type="ECO:0000256" key="15">
    <source>
        <dbReference type="ARBA" id="ARBA00023136"/>
    </source>
</evidence>
<feature type="transmembrane region" description="Helical" evidence="19">
    <location>
        <begin position="241"/>
        <end position="274"/>
    </location>
</feature>
<evidence type="ECO:0000256" key="9">
    <source>
        <dbReference type="ARBA" id="ARBA00022603"/>
    </source>
</evidence>
<accession>A0A166CF72</accession>
<keyword evidence="10 19" id="KW-0808">Transferase</keyword>
<comment type="catalytic activity">
    <reaction evidence="17 19">
        <text>5-methyl-5,6,7,8-tetrahydromethanopterin + coenzyme M + 2 Na(+)(in) = 5,6,7,8-tetrahydromethanopterin + methyl-coenzyme M + 2 Na(+)(out)</text>
        <dbReference type="Rhea" id="RHEA:53492"/>
        <dbReference type="ChEBI" id="CHEBI:29101"/>
        <dbReference type="ChEBI" id="CHEBI:58103"/>
        <dbReference type="ChEBI" id="CHEBI:58116"/>
        <dbReference type="ChEBI" id="CHEBI:58286"/>
        <dbReference type="ChEBI" id="CHEBI:58319"/>
        <dbReference type="EC" id="7.2.1.4"/>
    </reaction>
</comment>
<evidence type="ECO:0000256" key="10">
    <source>
        <dbReference type="ARBA" id="ARBA00022679"/>
    </source>
</evidence>
<proteinExistence type="inferred from homology"/>
<dbReference type="NCBIfam" id="TIGR01113">
    <property type="entry name" value="mtrE"/>
    <property type="match status" value="1"/>
</dbReference>
<comment type="function">
    <text evidence="1 19">Part of a complex that catalyzes the formation of methyl-coenzyme M and tetrahydromethanopterin from coenzyme M and methyl-tetrahydromethanopterin. This is an energy-conserving, sodium-ion translocating step.</text>
</comment>
<dbReference type="EC" id="7.2.1.4" evidence="18 19"/>
<evidence type="ECO:0000256" key="6">
    <source>
        <dbReference type="ARBA" id="ARBA00015120"/>
    </source>
</evidence>
<comment type="subcellular location">
    <subcellularLocation>
        <location evidence="2 19">Cell membrane</location>
        <topology evidence="2 19">Multi-pass membrane protein</topology>
    </subcellularLocation>
</comment>
<evidence type="ECO:0000256" key="3">
    <source>
        <dbReference type="ARBA" id="ARBA00004839"/>
    </source>
</evidence>
<evidence type="ECO:0000256" key="2">
    <source>
        <dbReference type="ARBA" id="ARBA00004651"/>
    </source>
</evidence>
<protein>
    <recommendedName>
        <fullName evidence="6 19">Tetrahydromethanopterin S-methyltransferase subunit E</fullName>
        <ecNumber evidence="18 19">7.2.1.4</ecNumber>
    </recommendedName>
    <alternativeName>
        <fullName evidence="16 19">N5-methyltetrahydromethanopterin--coenzyme M methyltransferase subunit E</fullName>
    </alternativeName>
</protein>
<dbReference type="GO" id="GO:0005886">
    <property type="term" value="C:plasma membrane"/>
    <property type="evidence" value="ECO:0007669"/>
    <property type="project" value="UniProtKB-SubCell"/>
</dbReference>
<dbReference type="EMBL" id="LWMV01000094">
    <property type="protein sequence ID" value="KZX14438.1"/>
    <property type="molecule type" value="Genomic_DNA"/>
</dbReference>
<comment type="pathway">
    <text evidence="3 19">One-carbon metabolism; methanogenesis from CO(2); methyl-coenzyme M from 5,10-methylene-5,6,7,8-tetrahydromethanopterin: step 2/2.</text>
</comment>
<dbReference type="GO" id="GO:0019386">
    <property type="term" value="P:methanogenesis, from carbon dioxide"/>
    <property type="evidence" value="ECO:0007669"/>
    <property type="project" value="UniProtKB-UniRule"/>
</dbReference>
<evidence type="ECO:0000256" key="1">
    <source>
        <dbReference type="ARBA" id="ARBA00002533"/>
    </source>
</evidence>
<evidence type="ECO:0000313" key="20">
    <source>
        <dbReference type="EMBL" id="KZX14438.1"/>
    </source>
</evidence>
<dbReference type="UniPathway" id="UPA00640">
    <property type="reaction ID" value="UER00698"/>
</dbReference>
<keyword evidence="12 19" id="KW-1278">Translocase</keyword>
<evidence type="ECO:0000313" key="21">
    <source>
        <dbReference type="Proteomes" id="UP000077245"/>
    </source>
</evidence>
<dbReference type="GO" id="GO:0032259">
    <property type="term" value="P:methylation"/>
    <property type="evidence" value="ECO:0007669"/>
    <property type="project" value="UniProtKB-KW"/>
</dbReference>
<evidence type="ECO:0000256" key="5">
    <source>
        <dbReference type="ARBA" id="ARBA00011616"/>
    </source>
</evidence>